<evidence type="ECO:0000259" key="3">
    <source>
        <dbReference type="PROSITE" id="PS51462"/>
    </source>
</evidence>
<dbReference type="PANTHER" id="PTHR11839">
    <property type="entry name" value="UDP/ADP-SUGAR PYROPHOSPHATASE"/>
    <property type="match status" value="1"/>
</dbReference>
<dbReference type="Proteomes" id="UP000234462">
    <property type="component" value="Unassembled WGS sequence"/>
</dbReference>
<keyword evidence="5" id="KW-1185">Reference proteome</keyword>
<dbReference type="Gene3D" id="3.90.79.10">
    <property type="entry name" value="Nucleoside Triphosphate Pyrophosphohydrolase"/>
    <property type="match status" value="1"/>
</dbReference>
<accession>A0A2H1L6K2</accession>
<dbReference type="InterPro" id="IPR015797">
    <property type="entry name" value="NUDIX_hydrolase-like_dom_sf"/>
</dbReference>
<dbReference type="AlphaFoldDB" id="A0A2H1L6K2"/>
<feature type="domain" description="Nudix hydrolase" evidence="3">
    <location>
        <begin position="61"/>
        <end position="195"/>
    </location>
</feature>
<organism evidence="4 5">
    <name type="scientific">Brevibacterium jeotgali</name>
    <dbReference type="NCBI Taxonomy" id="1262550"/>
    <lineage>
        <taxon>Bacteria</taxon>
        <taxon>Bacillati</taxon>
        <taxon>Actinomycetota</taxon>
        <taxon>Actinomycetes</taxon>
        <taxon>Micrococcales</taxon>
        <taxon>Brevibacteriaceae</taxon>
        <taxon>Brevibacterium</taxon>
    </lineage>
</organism>
<evidence type="ECO:0000256" key="2">
    <source>
        <dbReference type="SAM" id="MobiDB-lite"/>
    </source>
</evidence>
<keyword evidence="1 4" id="KW-0378">Hydrolase</keyword>
<dbReference type="Pfam" id="PF00293">
    <property type="entry name" value="NUDIX"/>
    <property type="match status" value="1"/>
</dbReference>
<dbReference type="GO" id="GO:0047631">
    <property type="term" value="F:ADP-ribose diphosphatase activity"/>
    <property type="evidence" value="ECO:0007669"/>
    <property type="project" value="UniProtKB-EC"/>
</dbReference>
<dbReference type="PROSITE" id="PS51462">
    <property type="entry name" value="NUDIX"/>
    <property type="match status" value="1"/>
</dbReference>
<name>A0A2H1L6K2_9MICO</name>
<dbReference type="SUPFAM" id="SSF55811">
    <property type="entry name" value="Nudix"/>
    <property type="match status" value="1"/>
</dbReference>
<dbReference type="GO" id="GO:0019693">
    <property type="term" value="P:ribose phosphate metabolic process"/>
    <property type="evidence" value="ECO:0007669"/>
    <property type="project" value="TreeGrafter"/>
</dbReference>
<feature type="region of interest" description="Disordered" evidence="2">
    <location>
        <begin position="1"/>
        <end position="20"/>
    </location>
</feature>
<evidence type="ECO:0000313" key="4">
    <source>
        <dbReference type="EMBL" id="SMY12509.1"/>
    </source>
</evidence>
<evidence type="ECO:0000256" key="1">
    <source>
        <dbReference type="ARBA" id="ARBA00022801"/>
    </source>
</evidence>
<evidence type="ECO:0000313" key="5">
    <source>
        <dbReference type="Proteomes" id="UP000234462"/>
    </source>
</evidence>
<dbReference type="EMBL" id="FXZM01000010">
    <property type="protein sequence ID" value="SMY12509.1"/>
    <property type="molecule type" value="Genomic_DNA"/>
</dbReference>
<dbReference type="CDD" id="cd24158">
    <property type="entry name" value="NUDIX_ADPRase_Rv1700"/>
    <property type="match status" value="1"/>
</dbReference>
<dbReference type="InterPro" id="IPR000086">
    <property type="entry name" value="NUDIX_hydrolase_dom"/>
</dbReference>
<dbReference type="GO" id="GO:0005829">
    <property type="term" value="C:cytosol"/>
    <property type="evidence" value="ECO:0007669"/>
    <property type="project" value="TreeGrafter"/>
</dbReference>
<reference evidence="5" key="1">
    <citation type="submission" date="2017-03" db="EMBL/GenBank/DDBJ databases">
        <authorList>
            <person name="Monnet C."/>
        </authorList>
    </citation>
    <scope>NUCLEOTIDE SEQUENCE [LARGE SCALE GENOMIC DNA]</scope>
    <source>
        <strain evidence="5">SJ5-8</strain>
    </source>
</reference>
<gene>
    <name evidence="4" type="ORF">BJEO58_02106</name>
</gene>
<sequence>MREEDRVKDTRSGTDVPLSDESVDVEVHERSTVYRGAVWDVVRESFDLPEAGGALTRDVLAHTGAVAVAAIDDEDRVLLIRQYRHPIRMRDWEVPAGLRDIDGEDPAVAAARELGEEADIRAEEWHTLADMYTTPGGSTEIIRIYLARGIDALPHAQRTDRVGEERGIVVRWTPLAEAVDAVLAGSIGNATACLAILHADRARERGWTDLRPVDAPWPGSRV</sequence>
<proteinExistence type="predicted"/>
<dbReference type="PANTHER" id="PTHR11839:SF31">
    <property type="entry name" value="ADP-RIBOSE PYROPHOSPHATASE"/>
    <property type="match status" value="1"/>
</dbReference>
<dbReference type="GO" id="GO:0006753">
    <property type="term" value="P:nucleoside phosphate metabolic process"/>
    <property type="evidence" value="ECO:0007669"/>
    <property type="project" value="TreeGrafter"/>
</dbReference>
<protein>
    <submittedName>
        <fullName evidence="4">ADP-ribose pyrophosphatase</fullName>
        <ecNumber evidence="4">3.6.1.13</ecNumber>
    </submittedName>
</protein>
<feature type="compositionally biased region" description="Basic and acidic residues" evidence="2">
    <location>
        <begin position="1"/>
        <end position="12"/>
    </location>
</feature>
<dbReference type="EC" id="3.6.1.13" evidence="4"/>